<gene>
    <name evidence="2" type="ORF">PG303_10940</name>
</gene>
<accession>A0AAP6HIW8</accession>
<evidence type="ECO:0000313" key="3">
    <source>
        <dbReference type="Proteomes" id="UP001284033"/>
    </source>
</evidence>
<keyword evidence="1" id="KW-0472">Membrane</keyword>
<keyword evidence="1" id="KW-0812">Transmembrane</keyword>
<sequence>MGTKITYKSLGHDPNEDYRWVTKSLKKEGKVANSEKELKKFLKDPKNHIIQIGKKDLYAVNKLKLKNKMFLLPEGNPVTYYYSIAYDILNQIEEAKMLLLDSLEKNQSKYKWHPAVAFSFVFKVGANAIIFSFLALEAFMNQCLPDYAKIEFDGKLVDKNIIQKYSSFETKFKTIIPQVTKKDFLTEHPRKAEVIVKIKKLRDELTHLKEMRKDGFVAYEDIYNQILNVDLKKIVNTVKFYINYHSPKTIQNYRRNKKTTQQENQKKLKVISQTFGEDENGKYLKYYYEDI</sequence>
<evidence type="ECO:0000256" key="1">
    <source>
        <dbReference type="SAM" id="Phobius"/>
    </source>
</evidence>
<protein>
    <submittedName>
        <fullName evidence="2">Uncharacterized protein</fullName>
    </submittedName>
</protein>
<feature type="transmembrane region" description="Helical" evidence="1">
    <location>
        <begin position="115"/>
        <end position="136"/>
    </location>
</feature>
<dbReference type="AlphaFoldDB" id="A0AAP6HIW8"/>
<dbReference type="EMBL" id="JAQZHK010000019">
    <property type="protein sequence ID" value="MDY3513725.1"/>
    <property type="molecule type" value="Genomic_DNA"/>
</dbReference>
<name>A0AAP6HIW8_RIEAN</name>
<evidence type="ECO:0000313" key="2">
    <source>
        <dbReference type="EMBL" id="MDY3513725.1"/>
    </source>
</evidence>
<dbReference type="RefSeq" id="WP_004920711.1">
    <property type="nucleotide sequence ID" value="NZ_CP031845.1"/>
</dbReference>
<dbReference type="Proteomes" id="UP001284033">
    <property type="component" value="Unassembled WGS sequence"/>
</dbReference>
<keyword evidence="1" id="KW-1133">Transmembrane helix</keyword>
<comment type="caution">
    <text evidence="2">The sequence shown here is derived from an EMBL/GenBank/DDBJ whole genome shotgun (WGS) entry which is preliminary data.</text>
</comment>
<organism evidence="2 3">
    <name type="scientific">Riemerella anatipestifer</name>
    <name type="common">Moraxella anatipestifer</name>
    <dbReference type="NCBI Taxonomy" id="34085"/>
    <lineage>
        <taxon>Bacteria</taxon>
        <taxon>Pseudomonadati</taxon>
        <taxon>Bacteroidota</taxon>
        <taxon>Flavobacteriia</taxon>
        <taxon>Flavobacteriales</taxon>
        <taxon>Weeksellaceae</taxon>
        <taxon>Riemerella</taxon>
    </lineage>
</organism>
<reference evidence="2" key="1">
    <citation type="submission" date="2023-01" db="EMBL/GenBank/DDBJ databases">
        <title>Genome-based studies on antimicrobial resistance profiles of Riemerella anatipestifer in China, 1994 to 2021.</title>
        <authorList>
            <person name="Yang Z."/>
            <person name="Zhu D."/>
        </authorList>
    </citation>
    <scope>NUCLEOTIDE SEQUENCE</scope>
    <source>
        <strain evidence="2">RCAD1218</strain>
    </source>
</reference>
<dbReference type="GeneID" id="93718934"/>
<proteinExistence type="predicted"/>